<accession>L1INU3</accession>
<dbReference type="Pfam" id="PF00168">
    <property type="entry name" value="C2"/>
    <property type="match status" value="1"/>
</dbReference>
<protein>
    <recommendedName>
        <fullName evidence="3">C2 domain-containing protein</fullName>
    </recommendedName>
</protein>
<proteinExistence type="predicted"/>
<dbReference type="PANTHER" id="PTHR45911">
    <property type="entry name" value="C2 DOMAIN-CONTAINING PROTEIN"/>
    <property type="match status" value="1"/>
</dbReference>
<feature type="non-terminal residue" evidence="4">
    <location>
        <position position="1"/>
    </location>
</feature>
<dbReference type="InterPro" id="IPR035892">
    <property type="entry name" value="C2_domain_sf"/>
</dbReference>
<dbReference type="HOGENOM" id="CLU_2339937_0_0_1"/>
<evidence type="ECO:0000256" key="2">
    <source>
        <dbReference type="ARBA" id="ARBA00022837"/>
    </source>
</evidence>
<dbReference type="Gene3D" id="2.60.40.150">
    <property type="entry name" value="C2 domain"/>
    <property type="match status" value="1"/>
</dbReference>
<evidence type="ECO:0000313" key="4">
    <source>
        <dbReference type="EMBL" id="EKX37928.1"/>
    </source>
</evidence>
<dbReference type="OrthoDB" id="419768at2759"/>
<feature type="domain" description="C2" evidence="3">
    <location>
        <begin position="1"/>
        <end position="96"/>
    </location>
</feature>
<dbReference type="InterPro" id="IPR000008">
    <property type="entry name" value="C2_dom"/>
</dbReference>
<dbReference type="SUPFAM" id="SSF49562">
    <property type="entry name" value="C2 domain (Calcium/lipid-binding domain, CaLB)"/>
    <property type="match status" value="1"/>
</dbReference>
<name>L1INU3_GUITC</name>
<dbReference type="CDD" id="cd00030">
    <property type="entry name" value="C2"/>
    <property type="match status" value="1"/>
</dbReference>
<sequence length="98" mass="10901">LQILVIRAVGLLASDPDGYSDPFVQLSLGPLVARTQAKRRTLNPFWNESFVLEYADDTTELKAKIIDQDPSTEQPIGAVTFPLLRLVAGETLCQWFPI</sequence>
<gene>
    <name evidence="4" type="ORF">GUITHDRAFT_59299</name>
</gene>
<dbReference type="PRINTS" id="PR00360">
    <property type="entry name" value="C2DOMAIN"/>
</dbReference>
<feature type="non-terminal residue" evidence="4">
    <location>
        <position position="98"/>
    </location>
</feature>
<dbReference type="GO" id="GO:0046872">
    <property type="term" value="F:metal ion binding"/>
    <property type="evidence" value="ECO:0007669"/>
    <property type="project" value="UniProtKB-KW"/>
</dbReference>
<dbReference type="RefSeq" id="XP_005824908.1">
    <property type="nucleotide sequence ID" value="XM_005824851.1"/>
</dbReference>
<keyword evidence="2" id="KW-0106">Calcium</keyword>
<evidence type="ECO:0000259" key="3">
    <source>
        <dbReference type="PROSITE" id="PS50004"/>
    </source>
</evidence>
<keyword evidence="1" id="KW-0479">Metal-binding</keyword>
<dbReference type="SMART" id="SM00239">
    <property type="entry name" value="C2"/>
    <property type="match status" value="1"/>
</dbReference>
<evidence type="ECO:0000256" key="1">
    <source>
        <dbReference type="ARBA" id="ARBA00022723"/>
    </source>
</evidence>
<organism evidence="4">
    <name type="scientific">Guillardia theta (strain CCMP2712)</name>
    <name type="common">Cryptophyte</name>
    <dbReference type="NCBI Taxonomy" id="905079"/>
    <lineage>
        <taxon>Eukaryota</taxon>
        <taxon>Cryptophyceae</taxon>
        <taxon>Pyrenomonadales</taxon>
        <taxon>Geminigeraceae</taxon>
        <taxon>Guillardia</taxon>
    </lineage>
</organism>
<dbReference type="EMBL" id="JH993053">
    <property type="protein sequence ID" value="EKX37928.1"/>
    <property type="molecule type" value="Genomic_DNA"/>
</dbReference>
<dbReference type="PaxDb" id="55529-EKX37928"/>
<dbReference type="AlphaFoldDB" id="L1INU3"/>
<dbReference type="KEGG" id="gtt:GUITHDRAFT_59299"/>
<reference evidence="4" key="1">
    <citation type="journal article" date="2012" name="Nature">
        <title>Algal genomes reveal evolutionary mosaicism and the fate of nucleomorphs.</title>
        <authorList>
            <consortium name="DOE Joint Genome Institute"/>
            <person name="Curtis B.A."/>
            <person name="Tanifuji G."/>
            <person name="Burki F."/>
            <person name="Gruber A."/>
            <person name="Irimia M."/>
            <person name="Maruyama S."/>
            <person name="Arias M.C."/>
            <person name="Ball S.G."/>
            <person name="Gile G.H."/>
            <person name="Hirakawa Y."/>
            <person name="Hopkins J.F."/>
            <person name="Kuo A."/>
            <person name="Rensing S.A."/>
            <person name="Schmutz J."/>
            <person name="Symeonidi A."/>
            <person name="Elias M."/>
            <person name="Eveleigh R.J."/>
            <person name="Herman E.K."/>
            <person name="Klute M.J."/>
            <person name="Nakayama T."/>
            <person name="Obornik M."/>
            <person name="Reyes-Prieto A."/>
            <person name="Armbrust E.V."/>
            <person name="Aves S.J."/>
            <person name="Beiko R.G."/>
            <person name="Coutinho P."/>
            <person name="Dacks J.B."/>
            <person name="Durnford D.G."/>
            <person name="Fast N.M."/>
            <person name="Green B.R."/>
            <person name="Grisdale C.J."/>
            <person name="Hempel F."/>
            <person name="Henrissat B."/>
            <person name="Hoppner M.P."/>
            <person name="Ishida K."/>
            <person name="Kim E."/>
            <person name="Koreny L."/>
            <person name="Kroth P.G."/>
            <person name="Liu Y."/>
            <person name="Malik S.B."/>
            <person name="Maier U.G."/>
            <person name="McRose D."/>
            <person name="Mock T."/>
            <person name="Neilson J.A."/>
            <person name="Onodera N.T."/>
            <person name="Poole A.M."/>
            <person name="Pritham E.J."/>
            <person name="Richards T.A."/>
            <person name="Rocap G."/>
            <person name="Roy S.W."/>
            <person name="Sarai C."/>
            <person name="Schaack S."/>
            <person name="Shirato S."/>
            <person name="Slamovits C.H."/>
            <person name="Spencer D.F."/>
            <person name="Suzuki S."/>
            <person name="Worden A.Z."/>
            <person name="Zauner S."/>
            <person name="Barry K."/>
            <person name="Bell C."/>
            <person name="Bharti A.K."/>
            <person name="Crow J.A."/>
            <person name="Grimwood J."/>
            <person name="Kramer R."/>
            <person name="Lindquist E."/>
            <person name="Lucas S."/>
            <person name="Salamov A."/>
            <person name="McFadden G.I."/>
            <person name="Lane C.E."/>
            <person name="Keeling P.J."/>
            <person name="Gray M.W."/>
            <person name="Grigoriev I.V."/>
            <person name="Archibald J.M."/>
        </authorList>
    </citation>
    <scope>NUCLEOTIDE SEQUENCE</scope>
    <source>
        <strain evidence="4">CCMP2712</strain>
    </source>
</reference>
<dbReference type="GeneID" id="17294664"/>
<dbReference type="STRING" id="905079.L1INU3"/>
<dbReference type="PROSITE" id="PS50004">
    <property type="entry name" value="C2"/>
    <property type="match status" value="1"/>
</dbReference>